<name>A0AA97PLU8_PYRO3</name>
<dbReference type="Pfam" id="PF11817">
    <property type="entry name" value="Foie-gras_1"/>
    <property type="match status" value="1"/>
</dbReference>
<evidence type="ECO:0000259" key="2">
    <source>
        <dbReference type="Pfam" id="PF07919"/>
    </source>
</evidence>
<protein>
    <recommendedName>
        <fullName evidence="5">Trafficking protein particle complex subunit 11</fullName>
    </recommendedName>
</protein>
<dbReference type="Proteomes" id="UP000011086">
    <property type="component" value="Unassembled WGS sequence"/>
</dbReference>
<feature type="compositionally biased region" description="Low complexity" evidence="1">
    <location>
        <begin position="326"/>
        <end position="344"/>
    </location>
</feature>
<accession>A0AA97PLU8</accession>
<feature type="domain" description="Gryzun putative trafficking through Golgi" evidence="2">
    <location>
        <begin position="692"/>
        <end position="1280"/>
    </location>
</feature>
<reference evidence="4" key="1">
    <citation type="journal article" date="2012" name="PLoS Genet.">
        <title>Comparative analysis of the genomes of two field isolates of the rice blast fungus Magnaporthe oryzae.</title>
        <authorList>
            <person name="Xue M."/>
            <person name="Yang J."/>
            <person name="Li Z."/>
            <person name="Hu S."/>
            <person name="Yao N."/>
            <person name="Dean R.A."/>
            <person name="Zhao W."/>
            <person name="Shen M."/>
            <person name="Zhang H."/>
            <person name="Li C."/>
            <person name="Liu L."/>
            <person name="Cao L."/>
            <person name="Xu X."/>
            <person name="Xing Y."/>
            <person name="Hsiang T."/>
            <person name="Zhang Z."/>
            <person name="Xu J.R."/>
            <person name="Peng Y.L."/>
        </authorList>
    </citation>
    <scope>NUCLEOTIDE SEQUENCE</scope>
    <source>
        <strain evidence="4">Y34</strain>
    </source>
</reference>
<evidence type="ECO:0000256" key="1">
    <source>
        <dbReference type="SAM" id="MobiDB-lite"/>
    </source>
</evidence>
<dbReference type="PANTHER" id="PTHR14374:SF0">
    <property type="entry name" value="TRAFFICKING PROTEIN PARTICLE COMPLEX SUBUNIT 11"/>
    <property type="match status" value="1"/>
</dbReference>
<gene>
    <name evidence="4" type="ORF">OOU_Y34scaffold00496g17</name>
</gene>
<dbReference type="PANTHER" id="PTHR14374">
    <property type="entry name" value="FOIE GRAS"/>
    <property type="match status" value="1"/>
</dbReference>
<evidence type="ECO:0000313" key="4">
    <source>
        <dbReference type="EMBL" id="ELQ39481.1"/>
    </source>
</evidence>
<proteinExistence type="predicted"/>
<evidence type="ECO:0008006" key="5">
    <source>
        <dbReference type="Google" id="ProtNLM"/>
    </source>
</evidence>
<dbReference type="InterPro" id="IPR021773">
    <property type="entry name" value="TPC11"/>
</dbReference>
<feature type="region of interest" description="Disordered" evidence="1">
    <location>
        <begin position="321"/>
        <end position="344"/>
    </location>
</feature>
<evidence type="ECO:0000259" key="3">
    <source>
        <dbReference type="Pfam" id="PF11817"/>
    </source>
</evidence>
<dbReference type="InterPro" id="IPR012880">
    <property type="entry name" value="Gryzun"/>
</dbReference>
<dbReference type="Pfam" id="PF07919">
    <property type="entry name" value="Gryzun"/>
    <property type="match status" value="1"/>
</dbReference>
<sequence length="1299" mass="144611">MTESLAAAVMLPQGGDKRGLWSVGGVSSAKNHKPDRGADAAPQQAVIKHGIEACSMIYQNPQKSRVSRSVLDHNIPHVVLLGLSSESSPSPLPSDLKEQAVLIRSGVSYLETKHGAALLDYILSRDASHLPWNGKHATYRFRVRSAGNSILLPPRKARLPDEIADTQPPGVLHSPFSPLSPACPLYPDGILDSSWLIKQQDLVPSVLLCFYNLTPDPTLATLHDNQIKSDISSLRNGLSQQGYKLRVVAVILSDLRTSSLDGTQERLDNIRKGSQLDSKTFFYMPSAYSPEEARKQADAMLTVVFGHAVEYYRDLGRRARKKKSRGVVPRPTVPPTTGTSQTTSLPGWNVRYDFKSAVFAEFRQEMDQALRSFEQAYETLTGPEVMEMIPSWTARWNEARQIADIIAFRCLRCMLWNGQTTAAVRRWQAHRSRISDLVNRRGRGTENYGWSAWEARWATMMAQLIDKVKFPELSSSSPLICLQPEKTAMGERLQPWELLHHPGYWHREASRHMRRRRAHALAIPEDDRKFMDPASRRKTTAGAFSHDTYMCPEPSEEYPLEPNSGGVNHTKLIVQCLDAAKEEFGKRGQARLYADLSLEMARELISVKQWKAALRLLKPIWSEMLFRKDGWVDVSEELAWLLRAVAQQQEDADLLISVDWELLNNKYTPRTNWHYDLSKSLEGLSLGEKPSVVISDDSSLPLLTTSFIFRTEEGNAGRACLAQLSIKSNAAPMSAPLVLSSLQIVFDGSIKTVQLKHDAGQETKTQNGNVKISTVTLREETMQSSDPDTGASASISLLVGSCDLTLLPGHTMVYEMGVVLREPGEAKAASTTLSLSTETFGLDCIVRHRDSGVAGLWYSQDGKPRKIHRVNSHTVRILPRPPNVDIKVNNIMDQYYTNEAIELEFEIINAEDADAQLEVGVVIAGQEPPAFRVTSGGDIDVSATDINSADDSRQVTAPLGLVPSTGIVKGVIHIDPMDFSTTYELAISASYSLVTDPDTPVIQTMDFRLELVNPFEANYDLLPRLHSDPWPSIFDHEGVQALFVDDDTYHVQPRGLCQTWCLVTRYASFASEDLKVAGVAVSISPGPDVHTRISEANEFPSEGLLVKPKTIEEVKFDITAQRYSLDERDPLSLDVTFMISWRRPSDSDDHVNITKLPVPRLGIFGAEPRVLATVAYPKMESMGDMVQLDIMIENASNHFLTFGLNMEPSEQFAFSGPKLVTTHLLPVSRRKVTWRLVPLVRGVWVRPNLTVRDKYFQKLLRVIPTAGMKLDKEGFLIWIPPLAGQEQKGEAGGSGSEEA</sequence>
<dbReference type="EMBL" id="JH793880">
    <property type="protein sequence ID" value="ELQ39481.1"/>
    <property type="molecule type" value="Genomic_DNA"/>
</dbReference>
<feature type="domain" description="Trafficking protein particle complex subunit 11" evidence="3">
    <location>
        <begin position="395"/>
        <end position="664"/>
    </location>
</feature>
<organism evidence="4">
    <name type="scientific">Pyricularia oryzae (strain Y34)</name>
    <name type="common">Rice blast fungus</name>
    <name type="synonym">Magnaporthe oryzae</name>
    <dbReference type="NCBI Taxonomy" id="1143189"/>
    <lineage>
        <taxon>Eukaryota</taxon>
        <taxon>Fungi</taxon>
        <taxon>Dikarya</taxon>
        <taxon>Ascomycota</taxon>
        <taxon>Pezizomycotina</taxon>
        <taxon>Sordariomycetes</taxon>
        <taxon>Sordariomycetidae</taxon>
        <taxon>Magnaporthales</taxon>
        <taxon>Pyriculariaceae</taxon>
        <taxon>Pyricularia</taxon>
    </lineage>
</organism>